<evidence type="ECO:0000256" key="6">
    <source>
        <dbReference type="PIRSR" id="PIRSR601310-1"/>
    </source>
</evidence>
<evidence type="ECO:0000256" key="7">
    <source>
        <dbReference type="PIRSR" id="PIRSR601310-3"/>
    </source>
</evidence>
<dbReference type="AlphaFoldDB" id="A0A2H1W911"/>
<comment type="function">
    <text evidence="5">S-adenosyl-L-methionine-dependent protein-lysine N-methyltransferase that methylates elongation factor 1-alpha.</text>
</comment>
<dbReference type="HAMAP" id="MF_03188">
    <property type="entry name" value="Methyltr_EFM4"/>
    <property type="match status" value="1"/>
</dbReference>
<dbReference type="PANTHER" id="PTHR12843:SF5">
    <property type="entry name" value="EEF1A LYSINE METHYLTRANSFERASE 2"/>
    <property type="match status" value="1"/>
</dbReference>
<keyword evidence="3 5" id="KW-0808">Transferase</keyword>
<dbReference type="SUPFAM" id="SSF53335">
    <property type="entry name" value="S-adenosyl-L-methionine-dependent methyltransferases"/>
    <property type="match status" value="1"/>
</dbReference>
<dbReference type="GO" id="GO:0016279">
    <property type="term" value="F:protein-lysine N-methyltransferase activity"/>
    <property type="evidence" value="ECO:0007669"/>
    <property type="project" value="UniProtKB-UniRule"/>
</dbReference>
<dbReference type="GO" id="GO:0032259">
    <property type="term" value="P:methylation"/>
    <property type="evidence" value="ECO:0007669"/>
    <property type="project" value="UniProtKB-KW"/>
</dbReference>
<comment type="similarity">
    <text evidence="5">Belongs to the class I-like SAM-binding methyltransferase superfamily. EFM4 family.</text>
</comment>
<evidence type="ECO:0000256" key="1">
    <source>
        <dbReference type="ARBA" id="ARBA00022490"/>
    </source>
</evidence>
<proteinExistence type="inferred from homology"/>
<feature type="domain" description="HIT" evidence="9">
    <location>
        <begin position="12"/>
        <end position="120"/>
    </location>
</feature>
<organism evidence="10">
    <name type="scientific">Spodoptera frugiperda</name>
    <name type="common">Fall armyworm</name>
    <dbReference type="NCBI Taxonomy" id="7108"/>
    <lineage>
        <taxon>Eukaryota</taxon>
        <taxon>Metazoa</taxon>
        <taxon>Ecdysozoa</taxon>
        <taxon>Arthropoda</taxon>
        <taxon>Hexapoda</taxon>
        <taxon>Insecta</taxon>
        <taxon>Pterygota</taxon>
        <taxon>Neoptera</taxon>
        <taxon>Endopterygota</taxon>
        <taxon>Lepidoptera</taxon>
        <taxon>Glossata</taxon>
        <taxon>Ditrysia</taxon>
        <taxon>Noctuoidea</taxon>
        <taxon>Noctuidae</taxon>
        <taxon>Amphipyrinae</taxon>
        <taxon>Spodoptera</taxon>
    </lineage>
</organism>
<dbReference type="SUPFAM" id="SSF54197">
    <property type="entry name" value="HIT-like"/>
    <property type="match status" value="1"/>
</dbReference>
<dbReference type="InterPro" id="IPR036265">
    <property type="entry name" value="HIT-like_sf"/>
</dbReference>
<dbReference type="CDD" id="cd02440">
    <property type="entry name" value="AdoMet_MTases"/>
    <property type="match status" value="1"/>
</dbReference>
<evidence type="ECO:0000256" key="4">
    <source>
        <dbReference type="ARBA" id="ARBA00022691"/>
    </source>
</evidence>
<evidence type="ECO:0000256" key="2">
    <source>
        <dbReference type="ARBA" id="ARBA00022603"/>
    </source>
</evidence>
<accession>A0A2H1W911</accession>
<dbReference type="Pfam" id="PF13847">
    <property type="entry name" value="Methyltransf_31"/>
    <property type="match status" value="1"/>
</dbReference>
<dbReference type="InterPro" id="IPR029063">
    <property type="entry name" value="SAM-dependent_MTases_sf"/>
</dbReference>
<dbReference type="InterPro" id="IPR001310">
    <property type="entry name" value="Histidine_triad_HIT"/>
</dbReference>
<evidence type="ECO:0000256" key="5">
    <source>
        <dbReference type="HAMAP-Rule" id="MF_03188"/>
    </source>
</evidence>
<evidence type="ECO:0000256" key="3">
    <source>
        <dbReference type="ARBA" id="ARBA00022679"/>
    </source>
</evidence>
<evidence type="ECO:0000256" key="8">
    <source>
        <dbReference type="PROSITE-ProRule" id="PRU00464"/>
    </source>
</evidence>
<keyword evidence="4 5" id="KW-0949">S-adenosyl-L-methionine</keyword>
<dbReference type="InterPro" id="IPR025714">
    <property type="entry name" value="Methyltranfer_dom"/>
</dbReference>
<dbReference type="Gene3D" id="3.30.428.10">
    <property type="entry name" value="HIT-like"/>
    <property type="match status" value="1"/>
</dbReference>
<dbReference type="PANTHER" id="PTHR12843">
    <property type="entry name" value="PROTEIN-LYSINE N-METHYLTRANSFERASE METTL10"/>
    <property type="match status" value="1"/>
</dbReference>
<dbReference type="InterPro" id="IPR011146">
    <property type="entry name" value="HIT-like"/>
</dbReference>
<comment type="subcellular location">
    <subcellularLocation>
        <location evidence="5">Cytoplasm</location>
    </subcellularLocation>
</comment>
<dbReference type="PRINTS" id="PR00332">
    <property type="entry name" value="HISTRIAD"/>
</dbReference>
<dbReference type="EMBL" id="ODYU01006795">
    <property type="protein sequence ID" value="SOQ48974.1"/>
    <property type="molecule type" value="Genomic_DNA"/>
</dbReference>
<name>A0A2H1W911_SPOFR</name>
<evidence type="ECO:0000259" key="9">
    <source>
        <dbReference type="PROSITE" id="PS51084"/>
    </source>
</evidence>
<dbReference type="EC" id="2.1.1.-" evidence="5"/>
<sequence>MTAPIAERSDCIFCNIVNKFENTQILYEDDDICVFPDIKPASKLHLLIIPKRHIEDVKCLTPADKELVNKILLVAHEQLSKNNLSLDDARLGYHWPPFRSVKHLHLHAIAPASEMGFISRLIFRKDSYWFVSVSVHRLASHATDFSLSCIETRTTASTNPHRTDRIIGNAYTRCVLMTSYGITMDDSELDPSELGTQEYWQRAYIREIENFEESGDSGEVWFGEDSADRVIDWICNSGLDKDTAVIDLGCGNGYTLTELAREGFTNLTGVDYCQEAIILAEKVSQAEFPHIKYKVFDITQDCVKELGKFGIVHDKGTYDAIGLNPEDPKTCREKYIEQVDNLLSDDGLFIITSCNWTEEELIKHFSEKMKLKRVLPTPQFRFGGKVGSVVSSVVFEKK</sequence>
<protein>
    <recommendedName>
        <fullName evidence="5">Protein-lysine N-methyltransferase SFRICE_013511</fullName>
        <ecNumber evidence="5">2.1.1.-</ecNumber>
    </recommendedName>
</protein>
<dbReference type="PROSITE" id="PS51084">
    <property type="entry name" value="HIT_2"/>
    <property type="match status" value="1"/>
</dbReference>
<keyword evidence="2 5" id="KW-0489">Methyltransferase</keyword>
<feature type="active site" description="Tele-AMP-histidine intermediate" evidence="6">
    <location>
        <position position="105"/>
    </location>
</feature>
<reference evidence="10" key="1">
    <citation type="submission" date="2016-07" db="EMBL/GenBank/DDBJ databases">
        <authorList>
            <person name="Bretaudeau A."/>
        </authorList>
    </citation>
    <scope>NUCLEOTIDE SEQUENCE</scope>
    <source>
        <strain evidence="10">Rice</strain>
        <tissue evidence="10">Whole body</tissue>
    </source>
</reference>
<evidence type="ECO:0000313" key="10">
    <source>
        <dbReference type="EMBL" id="SOQ48974.1"/>
    </source>
</evidence>
<dbReference type="Gene3D" id="3.40.50.150">
    <property type="entry name" value="Vaccinia Virus protein VP39"/>
    <property type="match status" value="1"/>
</dbReference>
<dbReference type="Pfam" id="PF11969">
    <property type="entry name" value="DcpS_C"/>
    <property type="match status" value="1"/>
</dbReference>
<dbReference type="GO" id="GO:0005737">
    <property type="term" value="C:cytoplasm"/>
    <property type="evidence" value="ECO:0007669"/>
    <property type="project" value="UniProtKB-SubCell"/>
</dbReference>
<feature type="short sequence motif" description="Histidine triad motif" evidence="7 8">
    <location>
        <begin position="103"/>
        <end position="107"/>
    </location>
</feature>
<keyword evidence="1 5" id="KW-0963">Cytoplasm</keyword>
<gene>
    <name evidence="10" type="ORF">SFRICE_013511</name>
</gene>
<dbReference type="InterPro" id="IPR026635">
    <property type="entry name" value="Efm4/METTL10"/>
</dbReference>